<evidence type="ECO:0000313" key="13">
    <source>
        <dbReference type="Proteomes" id="UP000278609"/>
    </source>
</evidence>
<name>A0A3P1XV70_TANFO</name>
<gene>
    <name evidence="12" type="ORF">EII40_02180</name>
</gene>
<comment type="similarity">
    <text evidence="8 9">Belongs to the TonB-dependent receptor family.</text>
</comment>
<evidence type="ECO:0000256" key="7">
    <source>
        <dbReference type="ARBA" id="ARBA00023237"/>
    </source>
</evidence>
<evidence type="ECO:0000256" key="6">
    <source>
        <dbReference type="ARBA" id="ARBA00023136"/>
    </source>
</evidence>
<dbReference type="InterPro" id="IPR036942">
    <property type="entry name" value="Beta-barrel_TonB_sf"/>
</dbReference>
<dbReference type="SUPFAM" id="SSF56935">
    <property type="entry name" value="Porins"/>
    <property type="match status" value="1"/>
</dbReference>
<keyword evidence="2 8" id="KW-0813">Transport</keyword>
<dbReference type="Proteomes" id="UP000278609">
    <property type="component" value="Unassembled WGS sequence"/>
</dbReference>
<dbReference type="EMBL" id="RQYS01000006">
    <property type="protein sequence ID" value="RRD62754.1"/>
    <property type="molecule type" value="Genomic_DNA"/>
</dbReference>
<dbReference type="GO" id="GO:0009279">
    <property type="term" value="C:cell outer membrane"/>
    <property type="evidence" value="ECO:0007669"/>
    <property type="project" value="UniProtKB-SubCell"/>
</dbReference>
<dbReference type="Gene3D" id="2.170.130.10">
    <property type="entry name" value="TonB-dependent receptor, plug domain"/>
    <property type="match status" value="1"/>
</dbReference>
<dbReference type="OrthoDB" id="778480at2"/>
<dbReference type="PROSITE" id="PS52016">
    <property type="entry name" value="TONB_DEPENDENT_REC_3"/>
    <property type="match status" value="1"/>
</dbReference>
<dbReference type="NCBIfam" id="TIGR04057">
    <property type="entry name" value="SusC_RagA_signa"/>
    <property type="match status" value="1"/>
</dbReference>
<dbReference type="Pfam" id="PF07715">
    <property type="entry name" value="Plug"/>
    <property type="match status" value="1"/>
</dbReference>
<dbReference type="Pfam" id="PF00593">
    <property type="entry name" value="TonB_dep_Rec_b-barrel"/>
    <property type="match status" value="1"/>
</dbReference>
<keyword evidence="12" id="KW-0675">Receptor</keyword>
<keyword evidence="4 8" id="KW-0812">Transmembrane</keyword>
<evidence type="ECO:0000256" key="2">
    <source>
        <dbReference type="ARBA" id="ARBA00022448"/>
    </source>
</evidence>
<dbReference type="Gene3D" id="2.40.170.20">
    <property type="entry name" value="TonB-dependent receptor, beta-barrel domain"/>
    <property type="match status" value="1"/>
</dbReference>
<evidence type="ECO:0000256" key="8">
    <source>
        <dbReference type="PROSITE-ProRule" id="PRU01360"/>
    </source>
</evidence>
<dbReference type="InterPro" id="IPR023997">
    <property type="entry name" value="TonB-dep_OMP_SusC/RagA_CS"/>
</dbReference>
<reference evidence="12 13" key="1">
    <citation type="submission" date="2018-11" db="EMBL/GenBank/DDBJ databases">
        <title>Genomes From Bacteria Associated with the Canine Oral Cavity: a Test Case for Automated Genome-Based Taxonomic Assignment.</title>
        <authorList>
            <person name="Coil D.A."/>
            <person name="Jospin G."/>
            <person name="Darling A.E."/>
            <person name="Wallis C."/>
            <person name="Davis I.J."/>
            <person name="Harris S."/>
            <person name="Eisen J.A."/>
            <person name="Holcombe L.J."/>
            <person name="O'Flynn C."/>
        </authorList>
    </citation>
    <scope>NUCLEOTIDE SEQUENCE [LARGE SCALE GENOMIC DNA]</scope>
    <source>
        <strain evidence="12 13">OH2617_COT-023</strain>
    </source>
</reference>
<evidence type="ECO:0000256" key="9">
    <source>
        <dbReference type="RuleBase" id="RU003357"/>
    </source>
</evidence>
<evidence type="ECO:0000256" key="5">
    <source>
        <dbReference type="ARBA" id="ARBA00023077"/>
    </source>
</evidence>
<organism evidence="12 13">
    <name type="scientific">Tannerella forsythia</name>
    <name type="common">Bacteroides forsythus</name>
    <dbReference type="NCBI Taxonomy" id="28112"/>
    <lineage>
        <taxon>Bacteria</taxon>
        <taxon>Pseudomonadati</taxon>
        <taxon>Bacteroidota</taxon>
        <taxon>Bacteroidia</taxon>
        <taxon>Bacteroidales</taxon>
        <taxon>Tannerellaceae</taxon>
        <taxon>Tannerella</taxon>
    </lineage>
</organism>
<keyword evidence="6 8" id="KW-0472">Membrane</keyword>
<evidence type="ECO:0000259" key="11">
    <source>
        <dbReference type="Pfam" id="PF07715"/>
    </source>
</evidence>
<dbReference type="InterPro" id="IPR008969">
    <property type="entry name" value="CarboxyPept-like_regulatory"/>
</dbReference>
<protein>
    <submittedName>
        <fullName evidence="12">TonB-dependent receptor</fullName>
    </submittedName>
</protein>
<dbReference type="InterPro" id="IPR039426">
    <property type="entry name" value="TonB-dep_rcpt-like"/>
</dbReference>
<dbReference type="InterPro" id="IPR023996">
    <property type="entry name" value="TonB-dep_OMP_SusC/RagA"/>
</dbReference>
<feature type="domain" description="TonB-dependent receptor plug" evidence="11">
    <location>
        <begin position="119"/>
        <end position="222"/>
    </location>
</feature>
<dbReference type="FunFam" id="2.60.40.1120:FF:000003">
    <property type="entry name" value="Outer membrane protein Omp121"/>
    <property type="match status" value="1"/>
</dbReference>
<dbReference type="Gene3D" id="2.60.40.1120">
    <property type="entry name" value="Carboxypeptidase-like, regulatory domain"/>
    <property type="match status" value="1"/>
</dbReference>
<dbReference type="AlphaFoldDB" id="A0A3P1XV70"/>
<dbReference type="Pfam" id="PF13715">
    <property type="entry name" value="CarbopepD_reg_2"/>
    <property type="match status" value="1"/>
</dbReference>
<comment type="caution">
    <text evidence="12">The sequence shown here is derived from an EMBL/GenBank/DDBJ whole genome shotgun (WGS) entry which is preliminary data.</text>
</comment>
<sequence length="1082" mass="121278">MLSPADFYAAPLFPSPGNEQVTQQTTMTVSGVVRDEKGEPVIGANVVERGTTNGTSTDVDGRFSIRIPSDAMLEVSFIGYVTQTVSVKGKTSLNIVLKEDAQGLEEVVVVGYGTQRRINLTGAVEQVTSEVFDNRPMTNVTQGLQGAVPNLNITLADGKPMRSSSFNVRGTTSIGQGGAALVLIDGVEGDPAMLNPNDIASVSVLKDAASAAIYGARGAFGVVLITTKNPNKERTSVTYSGNFSVKSPTVVPDMLTDTYEYATRFVEAYSAWYDYARMPSKFHKAVKYTDDWYKEMAKRRPGSGAPEVETDAAGNYLYYGNTDWYDLLYKKQFYAQDHNVTVQGGNDKADFMVSGHYYGQDGLFRYNSDDYSIMNVRAKGSAQIFKWLKVENNMEFSQMAYHNPLTVADGNVWYGLESEAEPMSPLLNPDGTLTMAAAYSVGDFYYGKNATDYDNRILRNTTSFTASFLDNSLRVKGDLTYRNTDNTSKTKRVPVPYSSKQGVISYLGSSTNDYQKVHSTKKYLAANLYAEYEKKWNDAHYLKGMIGYNYEQSVYNSLHTRRNGLIFEDADNINMANGEGITISGDYEKWRIAGGFFRFNYALKDRYLLEVNGRLDGSSKFPTDQQWGFFPSVSAGWRLSEEPFWKVSKEVLSDVKLRASYGSLGNGNIRSYAYRELFHIYRMSRLIEGKLNQATSHPSIIPNELTWETATTANAGLDFSLLDGRMRFSGDYYVRKTKDMYTVGTTLPAVFGAATPKGNYADMTTRGWELTLNWNDRLTLAGKPFSYDVRLTLADYTSTIDRYNNQQKHLGDYYEGMTVGEVWGYVTEGFFKSEEDVKSHADQSLYYASNSKKWLPGDIKFKDLNQDGVINYGTNKVDDPGDRKVIGNTTPRYTYSIHLGADWNGMFVSAFFQGVGKQDWWPGTDNALFWGQYNRPYNNIPRSMLGEIWSEENPDTYFPRYRGYTALQGTRELSVVQTRYLQNVAYLRLKNVQIGYNFPKRLTEKVGMQQARLYLSAENLWTWSPLYKRTKNFDVATIYGEDAEAKNMVNAAGGTNSIIQGGGKSYSYPVLKSVSVGLSVTF</sequence>
<evidence type="ECO:0000259" key="10">
    <source>
        <dbReference type="Pfam" id="PF00593"/>
    </source>
</evidence>
<keyword evidence="7 8" id="KW-0998">Cell outer membrane</keyword>
<dbReference type="NCBIfam" id="TIGR04056">
    <property type="entry name" value="OMP_RagA_SusC"/>
    <property type="match status" value="1"/>
</dbReference>
<accession>A0A3P1XV70</accession>
<evidence type="ECO:0000256" key="1">
    <source>
        <dbReference type="ARBA" id="ARBA00004571"/>
    </source>
</evidence>
<dbReference type="SUPFAM" id="SSF49464">
    <property type="entry name" value="Carboxypeptidase regulatory domain-like"/>
    <property type="match status" value="1"/>
</dbReference>
<dbReference type="InterPro" id="IPR037066">
    <property type="entry name" value="Plug_dom_sf"/>
</dbReference>
<evidence type="ECO:0000256" key="4">
    <source>
        <dbReference type="ARBA" id="ARBA00022692"/>
    </source>
</evidence>
<keyword evidence="3 8" id="KW-1134">Transmembrane beta strand</keyword>
<evidence type="ECO:0000313" key="12">
    <source>
        <dbReference type="EMBL" id="RRD62754.1"/>
    </source>
</evidence>
<evidence type="ECO:0000256" key="3">
    <source>
        <dbReference type="ARBA" id="ARBA00022452"/>
    </source>
</evidence>
<feature type="domain" description="TonB-dependent receptor-like beta-barrel" evidence="10">
    <location>
        <begin position="437"/>
        <end position="1020"/>
    </location>
</feature>
<dbReference type="InterPro" id="IPR000531">
    <property type="entry name" value="Beta-barrel_TonB"/>
</dbReference>
<comment type="subcellular location">
    <subcellularLocation>
        <location evidence="1 8">Cell outer membrane</location>
        <topology evidence="1 8">Multi-pass membrane protein</topology>
    </subcellularLocation>
</comment>
<keyword evidence="5 9" id="KW-0798">TonB box</keyword>
<dbReference type="InterPro" id="IPR012910">
    <property type="entry name" value="Plug_dom"/>
</dbReference>
<proteinExistence type="inferred from homology"/>